<evidence type="ECO:0000313" key="3">
    <source>
        <dbReference type="Proteomes" id="UP000321947"/>
    </source>
</evidence>
<gene>
    <name evidence="2" type="ORF">E5676_scaffold1415G00340</name>
</gene>
<keyword evidence="1" id="KW-0732">Signal</keyword>
<dbReference type="Proteomes" id="UP000321947">
    <property type="component" value="Unassembled WGS sequence"/>
</dbReference>
<protein>
    <submittedName>
        <fullName evidence="2">Ty3-gypsy retroelement transposase</fullName>
    </submittedName>
</protein>
<evidence type="ECO:0000256" key="1">
    <source>
        <dbReference type="SAM" id="SignalP"/>
    </source>
</evidence>
<organism evidence="2 3">
    <name type="scientific">Cucumis melo var. makuwa</name>
    <name type="common">Oriental melon</name>
    <dbReference type="NCBI Taxonomy" id="1194695"/>
    <lineage>
        <taxon>Eukaryota</taxon>
        <taxon>Viridiplantae</taxon>
        <taxon>Streptophyta</taxon>
        <taxon>Embryophyta</taxon>
        <taxon>Tracheophyta</taxon>
        <taxon>Spermatophyta</taxon>
        <taxon>Magnoliopsida</taxon>
        <taxon>eudicotyledons</taxon>
        <taxon>Gunneridae</taxon>
        <taxon>Pentapetalae</taxon>
        <taxon>rosids</taxon>
        <taxon>fabids</taxon>
        <taxon>Cucurbitales</taxon>
        <taxon>Cucurbitaceae</taxon>
        <taxon>Benincaseae</taxon>
        <taxon>Cucumis</taxon>
    </lineage>
</organism>
<proteinExistence type="predicted"/>
<name>A0A5D3C466_CUCMM</name>
<sequence length="96" mass="10268">MLLLSVQLLWIISVASFAAVIIESLAANLGVVTGPFESYAYARCEYFVGWFELTMKVRGTIHGEKVVVLIDCGATHNYGVILGYGAAVKGKGVGRS</sequence>
<accession>A0A5D3C466</accession>
<comment type="caution">
    <text evidence="2">The sequence shown here is derived from an EMBL/GenBank/DDBJ whole genome shotgun (WGS) entry which is preliminary data.</text>
</comment>
<reference evidence="2 3" key="1">
    <citation type="submission" date="2019-08" db="EMBL/GenBank/DDBJ databases">
        <title>Draft genome sequences of two oriental melons (Cucumis melo L. var makuwa).</title>
        <authorList>
            <person name="Kwon S.-Y."/>
        </authorList>
    </citation>
    <scope>NUCLEOTIDE SEQUENCE [LARGE SCALE GENOMIC DNA]</scope>
    <source>
        <strain evidence="3">cv. Chang Bougi</strain>
        <tissue evidence="2">Leaf</tissue>
    </source>
</reference>
<dbReference type="AlphaFoldDB" id="A0A5D3C466"/>
<dbReference type="EMBL" id="SSTD01013933">
    <property type="protein sequence ID" value="TYK05169.1"/>
    <property type="molecule type" value="Genomic_DNA"/>
</dbReference>
<feature type="chain" id="PRO_5022920530" evidence="1">
    <location>
        <begin position="19"/>
        <end position="96"/>
    </location>
</feature>
<feature type="signal peptide" evidence="1">
    <location>
        <begin position="1"/>
        <end position="18"/>
    </location>
</feature>
<evidence type="ECO:0000313" key="2">
    <source>
        <dbReference type="EMBL" id="TYK05169.1"/>
    </source>
</evidence>